<dbReference type="Pfam" id="PF00385">
    <property type="entry name" value="Chromo"/>
    <property type="match status" value="1"/>
</dbReference>
<dbReference type="Gene3D" id="2.40.50.40">
    <property type="match status" value="1"/>
</dbReference>
<evidence type="ECO:0000256" key="1">
    <source>
        <dbReference type="ARBA" id="ARBA00004123"/>
    </source>
</evidence>
<reference evidence="3" key="2">
    <citation type="submission" date="2025-09" db="UniProtKB">
        <authorList>
            <consortium name="Ensembl"/>
        </authorList>
    </citation>
    <scope>IDENTIFICATION</scope>
</reference>
<organism evidence="3 4">
    <name type="scientific">Crocodylus porosus</name>
    <name type="common">Saltwater crocodile</name>
    <name type="synonym">Estuarine crocodile</name>
    <dbReference type="NCBI Taxonomy" id="8502"/>
    <lineage>
        <taxon>Eukaryota</taxon>
        <taxon>Metazoa</taxon>
        <taxon>Chordata</taxon>
        <taxon>Craniata</taxon>
        <taxon>Vertebrata</taxon>
        <taxon>Euteleostomi</taxon>
        <taxon>Archelosauria</taxon>
        <taxon>Archosauria</taxon>
        <taxon>Crocodylia</taxon>
        <taxon>Longirostres</taxon>
        <taxon>Crocodylidae</taxon>
        <taxon>Crocodylus</taxon>
    </lineage>
</organism>
<dbReference type="InterPro" id="IPR016197">
    <property type="entry name" value="Chromo-like_dom_sf"/>
</dbReference>
<dbReference type="InterPro" id="IPR000953">
    <property type="entry name" value="Chromo/chromo_shadow_dom"/>
</dbReference>
<dbReference type="Ensembl" id="ENSCPRT00005023854.1">
    <property type="protein sequence ID" value="ENSCPRP00005020418.1"/>
    <property type="gene ID" value="ENSCPRG00005014211.1"/>
</dbReference>
<proteinExistence type="predicted"/>
<reference evidence="3" key="1">
    <citation type="submission" date="2025-08" db="UniProtKB">
        <authorList>
            <consortium name="Ensembl"/>
        </authorList>
    </citation>
    <scope>IDENTIFICATION</scope>
</reference>
<evidence type="ECO:0000313" key="3">
    <source>
        <dbReference type="Ensembl" id="ENSCPRP00005020418.1"/>
    </source>
</evidence>
<evidence type="ECO:0000313" key="4">
    <source>
        <dbReference type="Proteomes" id="UP000594220"/>
    </source>
</evidence>
<keyword evidence="4" id="KW-1185">Reference proteome</keyword>
<evidence type="ECO:0000259" key="2">
    <source>
        <dbReference type="PROSITE" id="PS50013"/>
    </source>
</evidence>
<name>A0A7M4F8V2_CROPO</name>
<accession>A0A7M4F8V2</accession>
<dbReference type="SUPFAM" id="SSF54160">
    <property type="entry name" value="Chromo domain-like"/>
    <property type="match status" value="1"/>
</dbReference>
<feature type="domain" description="Chromo" evidence="2">
    <location>
        <begin position="7"/>
        <end position="51"/>
    </location>
</feature>
<dbReference type="Proteomes" id="UP000594220">
    <property type="component" value="Unplaced"/>
</dbReference>
<comment type="subcellular location">
    <subcellularLocation>
        <location evidence="1">Nucleus</location>
    </subcellularLocation>
</comment>
<dbReference type="GO" id="GO:0005634">
    <property type="term" value="C:nucleus"/>
    <property type="evidence" value="ECO:0007669"/>
    <property type="project" value="UniProtKB-SubCell"/>
</dbReference>
<sequence length="51" mass="6095">MELPEEYLAHEILDSRWRQGKPYYLENWEGYGPEKLTWEPIENKSRGPGNS</sequence>
<dbReference type="PROSITE" id="PS50013">
    <property type="entry name" value="CHROMO_2"/>
    <property type="match status" value="1"/>
</dbReference>
<protein>
    <recommendedName>
        <fullName evidence="2">Chromo domain-containing protein</fullName>
    </recommendedName>
</protein>
<dbReference type="AlphaFoldDB" id="A0A7M4F8V2"/>
<dbReference type="InterPro" id="IPR023780">
    <property type="entry name" value="Chromo_domain"/>
</dbReference>